<comment type="similarity">
    <text evidence="1 3">Belongs to the short-chain dehydrogenases/reductases (SDR) family.</text>
</comment>
<dbReference type="AlphaFoldDB" id="A0A4Q9H0M4"/>
<dbReference type="Proteomes" id="UP000292120">
    <property type="component" value="Unassembled WGS sequence"/>
</dbReference>
<dbReference type="SUPFAM" id="SSF51735">
    <property type="entry name" value="NAD(P)-binding Rossmann-fold domains"/>
    <property type="match status" value="1"/>
</dbReference>
<dbReference type="PROSITE" id="PS00061">
    <property type="entry name" value="ADH_SHORT"/>
    <property type="match status" value="1"/>
</dbReference>
<dbReference type="PRINTS" id="PR00080">
    <property type="entry name" value="SDRFAMILY"/>
</dbReference>
<dbReference type="InterPro" id="IPR020904">
    <property type="entry name" value="Sc_DH/Rdtase_CS"/>
</dbReference>
<protein>
    <submittedName>
        <fullName evidence="4">SDR family oxidoreductase</fullName>
    </submittedName>
</protein>
<reference evidence="4 5" key="1">
    <citation type="submission" date="2019-02" db="EMBL/GenBank/DDBJ databases">
        <title>Aquabacterium sp. strain KMB7.</title>
        <authorList>
            <person name="Chen W.-M."/>
        </authorList>
    </citation>
    <scope>NUCLEOTIDE SEQUENCE [LARGE SCALE GENOMIC DNA]</scope>
    <source>
        <strain evidence="4 5">KMB7</strain>
    </source>
</reference>
<dbReference type="GO" id="GO:0016020">
    <property type="term" value="C:membrane"/>
    <property type="evidence" value="ECO:0007669"/>
    <property type="project" value="TreeGrafter"/>
</dbReference>
<name>A0A4Q9H0M4_9BURK</name>
<evidence type="ECO:0000313" key="5">
    <source>
        <dbReference type="Proteomes" id="UP000292120"/>
    </source>
</evidence>
<dbReference type="PRINTS" id="PR00081">
    <property type="entry name" value="GDHRDH"/>
</dbReference>
<dbReference type="PANTHER" id="PTHR44196">
    <property type="entry name" value="DEHYDROGENASE/REDUCTASE SDR FAMILY MEMBER 7B"/>
    <property type="match status" value="1"/>
</dbReference>
<organism evidence="4 5">
    <name type="scientific">Aquabacterium lacunae</name>
    <dbReference type="NCBI Taxonomy" id="2528630"/>
    <lineage>
        <taxon>Bacteria</taxon>
        <taxon>Pseudomonadati</taxon>
        <taxon>Pseudomonadota</taxon>
        <taxon>Betaproteobacteria</taxon>
        <taxon>Burkholderiales</taxon>
        <taxon>Aquabacterium</taxon>
    </lineage>
</organism>
<keyword evidence="2" id="KW-0560">Oxidoreductase</keyword>
<gene>
    <name evidence="4" type="ORF">EYS42_15275</name>
</gene>
<dbReference type="EMBL" id="SIXI01000007">
    <property type="protein sequence ID" value="TBO28365.1"/>
    <property type="molecule type" value="Genomic_DNA"/>
</dbReference>
<evidence type="ECO:0000256" key="3">
    <source>
        <dbReference type="RuleBase" id="RU000363"/>
    </source>
</evidence>
<dbReference type="RefSeq" id="WP_130969061.1">
    <property type="nucleotide sequence ID" value="NZ_SIXI01000007.1"/>
</dbReference>
<dbReference type="PANTHER" id="PTHR44196:SF1">
    <property type="entry name" value="DEHYDROGENASE_REDUCTASE SDR FAMILY MEMBER 7B"/>
    <property type="match status" value="1"/>
</dbReference>
<dbReference type="NCBIfam" id="NF005437">
    <property type="entry name" value="PRK07024.1"/>
    <property type="match status" value="1"/>
</dbReference>
<dbReference type="InterPro" id="IPR002347">
    <property type="entry name" value="SDR_fam"/>
</dbReference>
<evidence type="ECO:0000256" key="2">
    <source>
        <dbReference type="ARBA" id="ARBA00023002"/>
    </source>
</evidence>
<comment type="caution">
    <text evidence="4">The sequence shown here is derived from an EMBL/GenBank/DDBJ whole genome shotgun (WGS) entry which is preliminary data.</text>
</comment>
<dbReference type="InterPro" id="IPR036291">
    <property type="entry name" value="NAD(P)-bd_dom_sf"/>
</dbReference>
<dbReference type="Pfam" id="PF00106">
    <property type="entry name" value="adh_short"/>
    <property type="match status" value="1"/>
</dbReference>
<accession>A0A4Q9H0M4</accession>
<evidence type="ECO:0000313" key="4">
    <source>
        <dbReference type="EMBL" id="TBO28365.1"/>
    </source>
</evidence>
<sequence>MSGVTPLVFITGASSGIGQALARQWRGQGWRVALVARRGEVLRQWVLAQGWTTEQAQVYEADVRDTAQLLAAAQACIDRQGLPDVVVANAGISIGVDLSLAEDLPVLRDLYETNVLAVAATFQPFITPMVLRGSGVLVGVASVAAARGLPGHAGYCGSKAAVVAMCETLRGELQGKGVQVLTLTPGYVATPLTAENDYPMPFLMQPEAFAAKAVRAIEARRRFVVIPWPMGVVYRLLKAMPVALFDRVVGAQQHRKKRRRPAAQ</sequence>
<dbReference type="Gene3D" id="3.40.50.720">
    <property type="entry name" value="NAD(P)-binding Rossmann-like Domain"/>
    <property type="match status" value="1"/>
</dbReference>
<dbReference type="OrthoDB" id="9797538at2"/>
<dbReference type="GO" id="GO:0016491">
    <property type="term" value="F:oxidoreductase activity"/>
    <property type="evidence" value="ECO:0007669"/>
    <property type="project" value="UniProtKB-KW"/>
</dbReference>
<evidence type="ECO:0000256" key="1">
    <source>
        <dbReference type="ARBA" id="ARBA00006484"/>
    </source>
</evidence>
<keyword evidence="5" id="KW-1185">Reference proteome</keyword>
<proteinExistence type="inferred from homology"/>